<reference evidence="1" key="1">
    <citation type="submission" date="2022-12" db="EMBL/GenBank/DDBJ databases">
        <authorList>
            <person name="Petersen C."/>
        </authorList>
    </citation>
    <scope>NUCLEOTIDE SEQUENCE</scope>
    <source>
        <strain evidence="1">IBT 3081</strain>
    </source>
</reference>
<dbReference type="AlphaFoldDB" id="A0A9W9RRZ6"/>
<dbReference type="RefSeq" id="XP_056576784.1">
    <property type="nucleotide sequence ID" value="XM_056725933.1"/>
</dbReference>
<organism evidence="1 2">
    <name type="scientific">Penicillium concentricum</name>
    <dbReference type="NCBI Taxonomy" id="293559"/>
    <lineage>
        <taxon>Eukaryota</taxon>
        <taxon>Fungi</taxon>
        <taxon>Dikarya</taxon>
        <taxon>Ascomycota</taxon>
        <taxon>Pezizomycotina</taxon>
        <taxon>Eurotiomycetes</taxon>
        <taxon>Eurotiomycetidae</taxon>
        <taxon>Eurotiales</taxon>
        <taxon>Aspergillaceae</taxon>
        <taxon>Penicillium</taxon>
    </lineage>
</organism>
<dbReference type="EMBL" id="JAPZBT010000003">
    <property type="protein sequence ID" value="KAJ5365317.1"/>
    <property type="molecule type" value="Genomic_DNA"/>
</dbReference>
<proteinExistence type="predicted"/>
<sequence>MLDCNIITIDLEAEYQYSAPHRGPSVKSISAKKLDELAKPPSSSDFDFGNLRIIQQLGDGKDTKVYYHMQREIRNKEWIPSTPYFIQQMWFENYCISQTELVESSIGRNLLKHEASKGVREPLPEDHAFNYS</sequence>
<comment type="caution">
    <text evidence="1">The sequence shown here is derived from an EMBL/GenBank/DDBJ whole genome shotgun (WGS) entry which is preliminary data.</text>
</comment>
<protein>
    <submittedName>
        <fullName evidence="1">Uncharacterized protein</fullName>
    </submittedName>
</protein>
<dbReference type="OrthoDB" id="4296339at2759"/>
<evidence type="ECO:0000313" key="2">
    <source>
        <dbReference type="Proteomes" id="UP001147752"/>
    </source>
</evidence>
<reference evidence="1" key="2">
    <citation type="journal article" date="2023" name="IMA Fungus">
        <title>Comparative genomic study of the Penicillium genus elucidates a diverse pangenome and 15 lateral gene transfer events.</title>
        <authorList>
            <person name="Petersen C."/>
            <person name="Sorensen T."/>
            <person name="Nielsen M.R."/>
            <person name="Sondergaard T.E."/>
            <person name="Sorensen J.L."/>
            <person name="Fitzpatrick D.A."/>
            <person name="Frisvad J.C."/>
            <person name="Nielsen K.L."/>
        </authorList>
    </citation>
    <scope>NUCLEOTIDE SEQUENCE</scope>
    <source>
        <strain evidence="1">IBT 3081</strain>
    </source>
</reference>
<keyword evidence="2" id="KW-1185">Reference proteome</keyword>
<accession>A0A9W9RRZ6</accession>
<dbReference type="Proteomes" id="UP001147752">
    <property type="component" value="Unassembled WGS sequence"/>
</dbReference>
<gene>
    <name evidence="1" type="ORF">N7517_008203</name>
</gene>
<name>A0A9W9RRZ6_9EURO</name>
<dbReference type="GeneID" id="81465116"/>
<evidence type="ECO:0000313" key="1">
    <source>
        <dbReference type="EMBL" id="KAJ5365317.1"/>
    </source>
</evidence>